<sequence length="96" mass="11409">MSGYYDDVDEMGDGEDDMDNELHGRWMDNLDSDEEYGRSECHPTEKGAMYYEFWQNTRSVKSTILHFQLRNLVWATSKHDVYLMAHYSVLHWSALH</sequence>
<accession>A0AAQ3QFD6</accession>
<dbReference type="Proteomes" id="UP001327560">
    <property type="component" value="Chromosome 5"/>
</dbReference>
<reference evidence="1 2" key="1">
    <citation type="submission" date="2023-10" db="EMBL/GenBank/DDBJ databases">
        <title>Chromosome-scale genome assembly provides insights into flower coloration mechanisms of Canna indica.</title>
        <authorList>
            <person name="Li C."/>
        </authorList>
    </citation>
    <scope>NUCLEOTIDE SEQUENCE [LARGE SCALE GENOMIC DNA]</scope>
    <source>
        <tissue evidence="1">Flower</tissue>
    </source>
</reference>
<dbReference type="AlphaFoldDB" id="A0AAQ3QFD6"/>
<proteinExistence type="predicted"/>
<organism evidence="1 2">
    <name type="scientific">Canna indica</name>
    <name type="common">Indian-shot</name>
    <dbReference type="NCBI Taxonomy" id="4628"/>
    <lineage>
        <taxon>Eukaryota</taxon>
        <taxon>Viridiplantae</taxon>
        <taxon>Streptophyta</taxon>
        <taxon>Embryophyta</taxon>
        <taxon>Tracheophyta</taxon>
        <taxon>Spermatophyta</taxon>
        <taxon>Magnoliopsida</taxon>
        <taxon>Liliopsida</taxon>
        <taxon>Zingiberales</taxon>
        <taxon>Cannaceae</taxon>
        <taxon>Canna</taxon>
    </lineage>
</organism>
<protein>
    <submittedName>
        <fullName evidence="1">WD repeat-containing protein</fullName>
    </submittedName>
</protein>
<dbReference type="PANTHER" id="PTHR43991">
    <property type="entry name" value="WD REPEAT PROTEIN (AFU_ORTHOLOGUE AFUA_8G05640)-RELATED"/>
    <property type="match status" value="1"/>
</dbReference>
<gene>
    <name evidence="1" type="ORF">Cni_G15124</name>
</gene>
<keyword evidence="2" id="KW-1185">Reference proteome</keyword>
<evidence type="ECO:0000313" key="2">
    <source>
        <dbReference type="Proteomes" id="UP001327560"/>
    </source>
</evidence>
<name>A0AAQ3QFD6_9LILI</name>
<dbReference type="EMBL" id="CP136894">
    <property type="protein sequence ID" value="WOL06390.1"/>
    <property type="molecule type" value="Genomic_DNA"/>
</dbReference>
<dbReference type="PANTHER" id="PTHR43991:SF38">
    <property type="entry name" value="OS02G0721600 PROTEIN"/>
    <property type="match status" value="1"/>
</dbReference>
<evidence type="ECO:0000313" key="1">
    <source>
        <dbReference type="EMBL" id="WOL06390.1"/>
    </source>
</evidence>